<keyword evidence="8 11" id="KW-0472">Membrane</keyword>
<evidence type="ECO:0000256" key="6">
    <source>
        <dbReference type="ARBA" id="ARBA00022840"/>
    </source>
</evidence>
<accession>A0A061BIU5</accession>
<dbReference type="InterPro" id="IPR036640">
    <property type="entry name" value="ABC1_TM_sf"/>
</dbReference>
<dbReference type="InterPro" id="IPR039421">
    <property type="entry name" value="Type_1_exporter"/>
</dbReference>
<feature type="transmembrane region" description="Helical" evidence="11">
    <location>
        <begin position="249"/>
        <end position="266"/>
    </location>
</feature>
<dbReference type="PANTHER" id="PTHR43394">
    <property type="entry name" value="ATP-DEPENDENT PERMEASE MDL1, MITOCHONDRIAL"/>
    <property type="match status" value="1"/>
</dbReference>
<dbReference type="SUPFAM" id="SSF90123">
    <property type="entry name" value="ABC transporter transmembrane region"/>
    <property type="match status" value="1"/>
</dbReference>
<dbReference type="InterPro" id="IPR027417">
    <property type="entry name" value="P-loop_NTPase"/>
</dbReference>
<dbReference type="InterPro" id="IPR003593">
    <property type="entry name" value="AAA+_ATPase"/>
</dbReference>
<dbReference type="Pfam" id="PF00005">
    <property type="entry name" value="ABC_tran"/>
    <property type="match status" value="1"/>
</dbReference>
<organism evidence="14">
    <name type="scientific">Cyberlindnera fabianii</name>
    <name type="common">Yeast</name>
    <name type="synonym">Hansenula fabianii</name>
    <dbReference type="NCBI Taxonomy" id="36022"/>
    <lineage>
        <taxon>Eukaryota</taxon>
        <taxon>Fungi</taxon>
        <taxon>Dikarya</taxon>
        <taxon>Ascomycota</taxon>
        <taxon>Saccharomycotina</taxon>
        <taxon>Saccharomycetes</taxon>
        <taxon>Phaffomycetales</taxon>
        <taxon>Phaffomycetaceae</taxon>
        <taxon>Cyberlindnera</taxon>
    </lineage>
</organism>
<sequence>MRSTLHLSRVLPHVRFNPRVELLGSLRPPIISYRLTSSLTRPINSVNQIHGHSRIVQSSLRSYRSFHTSIIRRQSQQSTKEVSSTSTSTSTSTSKLSPHDSKASGFGDIKRLFLLAKPETTPMTIALCLLAVSSAISMSIPLIIGKFLDSGNEQLQTINIAGYELTMYSFLGITGIMFIIGAIANTGRVVILRTVGEKLVARLRTRTLKASLEQDAAFLDNNRVGDLISRLSSDASIVSRSVTQNISDGIRAVLSGGVGITMMMLVSWKLTSMMLLLAPPLGAMAFIYGRRIRNLSRDLQKSIGDLTKVAEEQLNATRTIQAYGGEIMEVGKYATNVRSVFKIGFKEATTSGLFFGTTGFLANMGLIALLGMGSSMIHNGALTVGELSSFMMYAVYTGSSMFGLSNFYSELMKGAGAAARIFELNDRKPAIPSTIGIKPTFTDFKAPIEFRHVGFEYPTRPNIKIFNDLSFKILPGEHVCIVGPSGSGKSTITSLFLRFYDVGEGEICLNGKNIKDFNLRQFRKQIGVVQQEPALFSGTILENITYGIRNYTNEELDSALSRANVKIFISEFPEGLQTIVGPRGTQLSGGQRQRIALARSLLLNPQILVLDESTSALDSKSEKTIAETLDQRCTDGKTTISIAHRVSTIKHSTRVIVLGREGYVVETGSFEELRADPHSSLNMLLAKNEEAGDSASSVNDQKMDMIVEAELEAEKEEEELAKRDLSFDK</sequence>
<feature type="region of interest" description="Disordered" evidence="10">
    <location>
        <begin position="73"/>
        <end position="103"/>
    </location>
</feature>
<evidence type="ECO:0000256" key="3">
    <source>
        <dbReference type="ARBA" id="ARBA00022448"/>
    </source>
</evidence>
<evidence type="ECO:0000259" key="12">
    <source>
        <dbReference type="PROSITE" id="PS50893"/>
    </source>
</evidence>
<keyword evidence="5" id="KW-0547">Nucleotide-binding</keyword>
<name>A0A061BIU5_CYBFA</name>
<comment type="subcellular location">
    <subcellularLocation>
        <location evidence="1">Membrane</location>
        <topology evidence="1">Multi-pass membrane protein</topology>
    </subcellularLocation>
</comment>
<keyword evidence="7 11" id="KW-1133">Transmembrane helix</keyword>
<evidence type="ECO:0000259" key="13">
    <source>
        <dbReference type="PROSITE" id="PS50929"/>
    </source>
</evidence>
<dbReference type="AlphaFoldDB" id="A0A061BIU5"/>
<dbReference type="GO" id="GO:0005524">
    <property type="term" value="F:ATP binding"/>
    <property type="evidence" value="ECO:0007669"/>
    <property type="project" value="UniProtKB-KW"/>
</dbReference>
<evidence type="ECO:0000256" key="4">
    <source>
        <dbReference type="ARBA" id="ARBA00022692"/>
    </source>
</evidence>
<feature type="coiled-coil region" evidence="9">
    <location>
        <begin position="699"/>
        <end position="726"/>
    </location>
</feature>
<dbReference type="VEuPathDB" id="FungiDB:BON22_4964"/>
<evidence type="ECO:0000256" key="2">
    <source>
        <dbReference type="ARBA" id="ARBA00005580"/>
    </source>
</evidence>
<dbReference type="InterPro" id="IPR003439">
    <property type="entry name" value="ABC_transporter-like_ATP-bd"/>
</dbReference>
<protein>
    <submittedName>
        <fullName evidence="14">CYFA0S38e00232g1_1</fullName>
    </submittedName>
</protein>
<comment type="similarity">
    <text evidence="2">Belongs to the ABC transporter superfamily. ABCB family. Mitochondrial peptide exporter (TC 3.A.1.212) subfamily.</text>
</comment>
<feature type="compositionally biased region" description="Low complexity" evidence="10">
    <location>
        <begin position="74"/>
        <end position="94"/>
    </location>
</feature>
<feature type="transmembrane region" description="Helical" evidence="11">
    <location>
        <begin position="165"/>
        <end position="184"/>
    </location>
</feature>
<evidence type="ECO:0000256" key="8">
    <source>
        <dbReference type="ARBA" id="ARBA00023136"/>
    </source>
</evidence>
<evidence type="ECO:0000256" key="1">
    <source>
        <dbReference type="ARBA" id="ARBA00004141"/>
    </source>
</evidence>
<dbReference type="PhylomeDB" id="A0A061BIU5"/>
<feature type="domain" description="ABC transporter" evidence="12">
    <location>
        <begin position="448"/>
        <end position="686"/>
    </location>
</feature>
<evidence type="ECO:0000313" key="14">
    <source>
        <dbReference type="EMBL" id="CDR47820.1"/>
    </source>
</evidence>
<feature type="transmembrane region" description="Helical" evidence="11">
    <location>
        <begin position="352"/>
        <end position="370"/>
    </location>
</feature>
<evidence type="ECO:0000256" key="9">
    <source>
        <dbReference type="SAM" id="Coils"/>
    </source>
</evidence>
<dbReference type="OrthoDB" id="6500128at2759"/>
<keyword evidence="4 11" id="KW-0812">Transmembrane</keyword>
<keyword evidence="3" id="KW-0813">Transport</keyword>
<reference evidence="14" key="1">
    <citation type="journal article" date="2014" name="Genome Announc.">
        <title>Genome sequence of the yeast Cyberlindnera fabianii (Hansenula fabianii).</title>
        <authorList>
            <person name="Freel K.C."/>
            <person name="Sarilar V."/>
            <person name="Neuveglise C."/>
            <person name="Devillers H."/>
            <person name="Friedrich A."/>
            <person name="Schacherer J."/>
        </authorList>
    </citation>
    <scope>NUCLEOTIDE SEQUENCE</scope>
    <source>
        <strain evidence="14">YJS4271</strain>
    </source>
</reference>
<dbReference type="PANTHER" id="PTHR43394:SF1">
    <property type="entry name" value="ATP-BINDING CASSETTE SUB-FAMILY B MEMBER 10, MITOCHONDRIAL"/>
    <property type="match status" value="1"/>
</dbReference>
<feature type="transmembrane region" description="Helical" evidence="11">
    <location>
        <begin position="390"/>
        <end position="408"/>
    </location>
</feature>
<dbReference type="SMART" id="SM00382">
    <property type="entry name" value="AAA"/>
    <property type="match status" value="1"/>
</dbReference>
<proteinExistence type="inferred from homology"/>
<dbReference type="SUPFAM" id="SSF52540">
    <property type="entry name" value="P-loop containing nucleoside triphosphate hydrolases"/>
    <property type="match status" value="1"/>
</dbReference>
<dbReference type="GO" id="GO:0015421">
    <property type="term" value="F:ABC-type oligopeptide transporter activity"/>
    <property type="evidence" value="ECO:0007669"/>
    <property type="project" value="TreeGrafter"/>
</dbReference>
<dbReference type="PROSITE" id="PS50893">
    <property type="entry name" value="ABC_TRANSPORTER_2"/>
    <property type="match status" value="1"/>
</dbReference>
<dbReference type="InterPro" id="IPR017871">
    <property type="entry name" value="ABC_transporter-like_CS"/>
</dbReference>
<keyword evidence="6" id="KW-0067">ATP-binding</keyword>
<evidence type="ECO:0000256" key="5">
    <source>
        <dbReference type="ARBA" id="ARBA00022741"/>
    </source>
</evidence>
<dbReference type="InterPro" id="IPR011527">
    <property type="entry name" value="ABC1_TM_dom"/>
</dbReference>
<dbReference type="CDD" id="cd18573">
    <property type="entry name" value="ABC_6TM_ABCB10_like"/>
    <property type="match status" value="1"/>
</dbReference>
<dbReference type="PROSITE" id="PS00211">
    <property type="entry name" value="ABC_TRANSPORTER_1"/>
    <property type="match status" value="1"/>
</dbReference>
<evidence type="ECO:0000256" key="11">
    <source>
        <dbReference type="SAM" id="Phobius"/>
    </source>
</evidence>
<gene>
    <name evidence="14" type="ORF">CYFA0S_38e00232g</name>
</gene>
<dbReference type="FunFam" id="3.40.50.300:FF:000218">
    <property type="entry name" value="Multidrug ABC transporter ATP-binding protein"/>
    <property type="match status" value="1"/>
</dbReference>
<dbReference type="Pfam" id="PF00664">
    <property type="entry name" value="ABC_membrane"/>
    <property type="match status" value="1"/>
</dbReference>
<feature type="domain" description="ABC transmembrane type-1" evidence="13">
    <location>
        <begin position="125"/>
        <end position="413"/>
    </location>
</feature>
<evidence type="ECO:0000256" key="7">
    <source>
        <dbReference type="ARBA" id="ARBA00022989"/>
    </source>
</evidence>
<evidence type="ECO:0000256" key="10">
    <source>
        <dbReference type="SAM" id="MobiDB-lite"/>
    </source>
</evidence>
<dbReference type="GO" id="GO:0016887">
    <property type="term" value="F:ATP hydrolysis activity"/>
    <property type="evidence" value="ECO:0007669"/>
    <property type="project" value="InterPro"/>
</dbReference>
<dbReference type="GO" id="GO:0005743">
    <property type="term" value="C:mitochondrial inner membrane"/>
    <property type="evidence" value="ECO:0007669"/>
    <property type="project" value="TreeGrafter"/>
</dbReference>
<dbReference type="Gene3D" id="1.20.1560.10">
    <property type="entry name" value="ABC transporter type 1, transmembrane domain"/>
    <property type="match status" value="1"/>
</dbReference>
<dbReference type="GO" id="GO:0090374">
    <property type="term" value="P:oligopeptide export from mitochondrion"/>
    <property type="evidence" value="ECO:0007669"/>
    <property type="project" value="TreeGrafter"/>
</dbReference>
<dbReference type="EMBL" id="LK052923">
    <property type="protein sequence ID" value="CDR47820.1"/>
    <property type="molecule type" value="Genomic_DNA"/>
</dbReference>
<feature type="transmembrane region" description="Helical" evidence="11">
    <location>
        <begin position="272"/>
        <end position="289"/>
    </location>
</feature>
<dbReference type="FunFam" id="1.20.1560.10:FF:000058">
    <property type="entry name" value="ABC transporter B family member 25"/>
    <property type="match status" value="1"/>
</dbReference>
<dbReference type="Gene3D" id="3.40.50.300">
    <property type="entry name" value="P-loop containing nucleotide triphosphate hydrolases"/>
    <property type="match status" value="1"/>
</dbReference>
<keyword evidence="9" id="KW-0175">Coiled coil</keyword>
<dbReference type="PROSITE" id="PS50929">
    <property type="entry name" value="ABC_TM1F"/>
    <property type="match status" value="1"/>
</dbReference>
<feature type="transmembrane region" description="Helical" evidence="11">
    <location>
        <begin position="124"/>
        <end position="145"/>
    </location>
</feature>